<name>A0ABW1C4A4_9ACTN</name>
<protein>
    <recommendedName>
        <fullName evidence="3">Abortive infection protein</fullName>
    </recommendedName>
</protein>
<gene>
    <name evidence="1" type="ORF">ACFPUY_31475</name>
</gene>
<evidence type="ECO:0008006" key="3">
    <source>
        <dbReference type="Google" id="ProtNLM"/>
    </source>
</evidence>
<keyword evidence="2" id="KW-1185">Reference proteome</keyword>
<comment type="caution">
    <text evidence="1">The sequence shown here is derived from an EMBL/GenBank/DDBJ whole genome shotgun (WGS) entry which is preliminary data.</text>
</comment>
<evidence type="ECO:0000313" key="2">
    <source>
        <dbReference type="Proteomes" id="UP001596096"/>
    </source>
</evidence>
<dbReference type="EMBL" id="JBHSNW010000020">
    <property type="protein sequence ID" value="MFC5819640.1"/>
    <property type="molecule type" value="Genomic_DNA"/>
</dbReference>
<reference evidence="2" key="1">
    <citation type="journal article" date="2019" name="Int. J. Syst. Evol. Microbiol.">
        <title>The Global Catalogue of Microorganisms (GCM) 10K type strain sequencing project: providing services to taxonomists for standard genome sequencing and annotation.</title>
        <authorList>
            <consortium name="The Broad Institute Genomics Platform"/>
            <consortium name="The Broad Institute Genome Sequencing Center for Infectious Disease"/>
            <person name="Wu L."/>
            <person name="Ma J."/>
        </authorList>
    </citation>
    <scope>NUCLEOTIDE SEQUENCE [LARGE SCALE GENOMIC DNA]</scope>
    <source>
        <strain evidence="2">CGMCC 4.7106</strain>
    </source>
</reference>
<sequence length="333" mass="36577">MRDFTWKGVGYDAGVDYAADFLSRPVWRPDDVRRDLRAIREDLGANAVLIMATDLDRLAEAGAMARELGLEVWLQPRLFEARPDAVVANLAEAAGRAEDLRAAYGGVSLNVGCELTLTASGLMPGPNFAVRGMLLPWLAPILPLANLRLRRLLGELARVARERFSGRISYGAGDWERPDWSIFDVVGLDLYRTAANAWRFAGDVRARVARGKPVIVFEFGCCAYPGAAENSSQAYGVLRWRGGEGRVPARLKRDESVQARYLEELFDIFAEAGVDGVFVWAFSEPVLTRSDEPGRDLDLAGYGLVAVEPGDGPERWTPKQAFHTVAARYGATS</sequence>
<proteinExistence type="predicted"/>
<organism evidence="1 2">
    <name type="scientific">Nonomuraea harbinensis</name>
    <dbReference type="NCBI Taxonomy" id="1286938"/>
    <lineage>
        <taxon>Bacteria</taxon>
        <taxon>Bacillati</taxon>
        <taxon>Actinomycetota</taxon>
        <taxon>Actinomycetes</taxon>
        <taxon>Streptosporangiales</taxon>
        <taxon>Streptosporangiaceae</taxon>
        <taxon>Nonomuraea</taxon>
    </lineage>
</organism>
<evidence type="ECO:0000313" key="1">
    <source>
        <dbReference type="EMBL" id="MFC5819640.1"/>
    </source>
</evidence>
<dbReference type="Proteomes" id="UP001596096">
    <property type="component" value="Unassembled WGS sequence"/>
</dbReference>
<accession>A0ABW1C4A4</accession>
<dbReference type="RefSeq" id="WP_219546784.1">
    <property type="nucleotide sequence ID" value="NZ_JAHKRN010000028.1"/>
</dbReference>